<accession>A0ABQ5IKD1</accession>
<sequence>MQFLMGLDDIYQPVRSSILTREILPEAKDAFVIIYREESHMGIPASSVKTEKPQASAFVSRSNDNNRRRPNNTNGNWSNSNSNNGNKGNYDSLLCKNCGLKGHTIERCFEIIGYPPGFKRNHNLKPFGSFNNNKANFSDTKGNNDVKTPTGTVSLTNDQVMKLTSLLNDKSRFTANAHMAGSSSCSFFNCSVFFNQYFYKFYCANVKIRGVNYYFGWIIDSGANQHMTNICEKMFDLANVSELNLTVGHPNGTLAKITQVGNLRLNNNVVLFDVLVVPKYTVSLLSVNKLIKDSKVNVCFDETKCYIQDLKKKKVLRTGRESAGLYLFDTDCAKSAMCLDNKFLVCYVSKDVWHNRLGHPAN</sequence>
<dbReference type="EMBL" id="BQNB010020835">
    <property type="protein sequence ID" value="GJU00145.1"/>
    <property type="molecule type" value="Genomic_DNA"/>
</dbReference>
<dbReference type="InterPro" id="IPR054722">
    <property type="entry name" value="PolX-like_BBD"/>
</dbReference>
<evidence type="ECO:0000259" key="2">
    <source>
        <dbReference type="Pfam" id="PF22936"/>
    </source>
</evidence>
<keyword evidence="4" id="KW-1185">Reference proteome</keyword>
<evidence type="ECO:0000313" key="3">
    <source>
        <dbReference type="EMBL" id="GJU00145.1"/>
    </source>
</evidence>
<name>A0ABQ5IKD1_9ASTR</name>
<dbReference type="PANTHER" id="PTHR34222:SF99">
    <property type="entry name" value="PROTEIN, PUTATIVE-RELATED"/>
    <property type="match status" value="1"/>
</dbReference>
<evidence type="ECO:0000313" key="4">
    <source>
        <dbReference type="Proteomes" id="UP001151760"/>
    </source>
</evidence>
<comment type="caution">
    <text evidence="3">The sequence shown here is derived from an EMBL/GenBank/DDBJ whole genome shotgun (WGS) entry which is preliminary data.</text>
</comment>
<evidence type="ECO:0000256" key="1">
    <source>
        <dbReference type="SAM" id="MobiDB-lite"/>
    </source>
</evidence>
<dbReference type="Proteomes" id="UP001151760">
    <property type="component" value="Unassembled WGS sequence"/>
</dbReference>
<protein>
    <recommendedName>
        <fullName evidence="2">Retrovirus-related Pol polyprotein from transposon TNT 1-94-like beta-barrel domain-containing protein</fullName>
    </recommendedName>
</protein>
<reference evidence="3" key="2">
    <citation type="submission" date="2022-01" db="EMBL/GenBank/DDBJ databases">
        <authorList>
            <person name="Yamashiro T."/>
            <person name="Shiraishi A."/>
            <person name="Satake H."/>
            <person name="Nakayama K."/>
        </authorList>
    </citation>
    <scope>NUCLEOTIDE SEQUENCE</scope>
</reference>
<feature type="compositionally biased region" description="Low complexity" evidence="1">
    <location>
        <begin position="71"/>
        <end position="84"/>
    </location>
</feature>
<feature type="region of interest" description="Disordered" evidence="1">
    <location>
        <begin position="45"/>
        <end position="84"/>
    </location>
</feature>
<proteinExistence type="predicted"/>
<dbReference type="PANTHER" id="PTHR34222">
    <property type="entry name" value="GAG_PRE-INTEGRS DOMAIN-CONTAINING PROTEIN"/>
    <property type="match status" value="1"/>
</dbReference>
<feature type="domain" description="Retrovirus-related Pol polyprotein from transposon TNT 1-94-like beta-barrel" evidence="2">
    <location>
        <begin position="217"/>
        <end position="292"/>
    </location>
</feature>
<dbReference type="Pfam" id="PF22936">
    <property type="entry name" value="Pol_BBD"/>
    <property type="match status" value="1"/>
</dbReference>
<organism evidence="3 4">
    <name type="scientific">Tanacetum coccineum</name>
    <dbReference type="NCBI Taxonomy" id="301880"/>
    <lineage>
        <taxon>Eukaryota</taxon>
        <taxon>Viridiplantae</taxon>
        <taxon>Streptophyta</taxon>
        <taxon>Embryophyta</taxon>
        <taxon>Tracheophyta</taxon>
        <taxon>Spermatophyta</taxon>
        <taxon>Magnoliopsida</taxon>
        <taxon>eudicotyledons</taxon>
        <taxon>Gunneridae</taxon>
        <taxon>Pentapetalae</taxon>
        <taxon>asterids</taxon>
        <taxon>campanulids</taxon>
        <taxon>Asterales</taxon>
        <taxon>Asteraceae</taxon>
        <taxon>Asteroideae</taxon>
        <taxon>Anthemideae</taxon>
        <taxon>Anthemidinae</taxon>
        <taxon>Tanacetum</taxon>
    </lineage>
</organism>
<reference evidence="3" key="1">
    <citation type="journal article" date="2022" name="Int. J. Mol. Sci.">
        <title>Draft Genome of Tanacetum Coccineum: Genomic Comparison of Closely Related Tanacetum-Family Plants.</title>
        <authorList>
            <person name="Yamashiro T."/>
            <person name="Shiraishi A."/>
            <person name="Nakayama K."/>
            <person name="Satake H."/>
        </authorList>
    </citation>
    <scope>NUCLEOTIDE SEQUENCE</scope>
</reference>
<gene>
    <name evidence="3" type="ORF">Tco_1110483</name>
</gene>